<dbReference type="PANTHER" id="PTHR30330:SF3">
    <property type="entry name" value="TRANSCRIPTIONAL REGULATOR, LRP FAMILY"/>
    <property type="match status" value="1"/>
</dbReference>
<evidence type="ECO:0000256" key="8">
    <source>
        <dbReference type="RuleBase" id="RU363064"/>
    </source>
</evidence>
<feature type="signal peptide" evidence="9">
    <location>
        <begin position="1"/>
        <end position="27"/>
    </location>
</feature>
<organism evidence="10 11">
    <name type="scientific">Rosistilla carotiformis</name>
    <dbReference type="NCBI Taxonomy" id="2528017"/>
    <lineage>
        <taxon>Bacteria</taxon>
        <taxon>Pseudomonadati</taxon>
        <taxon>Planctomycetota</taxon>
        <taxon>Planctomycetia</taxon>
        <taxon>Pirellulales</taxon>
        <taxon>Pirellulaceae</taxon>
        <taxon>Rosistilla</taxon>
    </lineage>
</organism>
<feature type="transmembrane region" description="Helical" evidence="8">
    <location>
        <begin position="546"/>
        <end position="565"/>
    </location>
</feature>
<feature type="transmembrane region" description="Helical" evidence="8">
    <location>
        <begin position="387"/>
        <end position="407"/>
    </location>
</feature>
<evidence type="ECO:0000256" key="9">
    <source>
        <dbReference type="SAM" id="SignalP"/>
    </source>
</evidence>
<evidence type="ECO:0000256" key="5">
    <source>
        <dbReference type="ARBA" id="ARBA00022692"/>
    </source>
</evidence>
<comment type="similarity">
    <text evidence="2 8">Belongs to the alanine or glycine:cation symporter (AGCS) (TC 2.A.25) family.</text>
</comment>
<keyword evidence="11" id="KW-1185">Reference proteome</keyword>
<evidence type="ECO:0000313" key="10">
    <source>
        <dbReference type="EMBL" id="QDV71476.1"/>
    </source>
</evidence>
<evidence type="ECO:0000256" key="2">
    <source>
        <dbReference type="ARBA" id="ARBA00009261"/>
    </source>
</evidence>
<dbReference type="PANTHER" id="PTHR30330">
    <property type="entry name" value="AGSS FAMILY TRANSPORTER, SODIUM-ALANINE"/>
    <property type="match status" value="1"/>
</dbReference>
<dbReference type="InterPro" id="IPR001463">
    <property type="entry name" value="Na/Ala_symport"/>
</dbReference>
<evidence type="ECO:0000256" key="4">
    <source>
        <dbReference type="ARBA" id="ARBA00022475"/>
    </source>
</evidence>
<evidence type="ECO:0000256" key="1">
    <source>
        <dbReference type="ARBA" id="ARBA00004651"/>
    </source>
</evidence>
<keyword evidence="6 8" id="KW-1133">Transmembrane helix</keyword>
<feature type="chain" id="PRO_5021822628" evidence="9">
    <location>
        <begin position="28"/>
        <end position="585"/>
    </location>
</feature>
<sequence length="585" mass="62553" precursor="true">MSLIDHRFRLPVTTLLLALSLTGLAWGQDESATEVAAAEAAAAEFVEVDAEPEPAVVSKKAAWVVAVDTWFGEQLVGPLATLFFYDFGTGVPFVVAWLLVAGVFLTLRLMFINIRGFWHALRLTRGDYDDPADVGEVSHFQALATALSATVGLGNIGGVAVAIGIGGPGAAFWIFVVGFLGMSTKFAECTLGQLYRTTDSDGHTLGGPMRYLKAGLAEMRLGWLGIFLSTLFAILCIGASFGGGNAYQVSQSLSAIKTDVVFLQSYPWVYGLVMALAVGVVIIGGIQSIGRVASKIVPLMCFAYFAAALWILFQNVSALPDALALIVSSAFEPYAPLAGGAMAVLVMGIQRAVFSNEAGVGSAAIAHSAAKTNEPVSEGIVALLEPFIDTMVVCMVTALVLVVSGTYNPHIQDVDSPDRFAFVETHTPETVVASVLGSVDPDQPIETQVDAARARLAHMVEHKEGAGMTLVAFRSSGFHWFGYILFAAVVLFAFSTCISWSYYGERCWVGLFGTRSSVLYKLLFVSFTFLGSIVTATNILEFSDLMILGMSLPNLLGVFLLSGVVKRALDAYWRKYRCGSLERIL</sequence>
<keyword evidence="3 8" id="KW-0813">Transport</keyword>
<keyword evidence="5 8" id="KW-0812">Transmembrane</keyword>
<evidence type="ECO:0000256" key="7">
    <source>
        <dbReference type="ARBA" id="ARBA00023136"/>
    </source>
</evidence>
<dbReference type="Proteomes" id="UP000315082">
    <property type="component" value="Chromosome"/>
</dbReference>
<dbReference type="NCBIfam" id="TIGR00835">
    <property type="entry name" value="agcS"/>
    <property type="match status" value="1"/>
</dbReference>
<keyword evidence="8" id="KW-0769">Symport</keyword>
<evidence type="ECO:0000256" key="3">
    <source>
        <dbReference type="ARBA" id="ARBA00022448"/>
    </source>
</evidence>
<feature type="transmembrane region" description="Helical" evidence="8">
    <location>
        <begin position="267"/>
        <end position="289"/>
    </location>
</feature>
<dbReference type="GO" id="GO:0005886">
    <property type="term" value="C:plasma membrane"/>
    <property type="evidence" value="ECO:0007669"/>
    <property type="project" value="UniProtKB-SubCell"/>
</dbReference>
<dbReference type="KEGG" id="rcf:Poly24_52120"/>
<dbReference type="GO" id="GO:0005283">
    <property type="term" value="F:amino acid:sodium symporter activity"/>
    <property type="evidence" value="ECO:0007669"/>
    <property type="project" value="InterPro"/>
</dbReference>
<comment type="subcellular location">
    <subcellularLocation>
        <location evidence="1 8">Cell membrane</location>
        <topology evidence="1 8">Multi-pass membrane protein</topology>
    </subcellularLocation>
</comment>
<feature type="transmembrane region" description="Helical" evidence="8">
    <location>
        <begin position="480"/>
        <end position="502"/>
    </location>
</feature>
<evidence type="ECO:0000313" key="11">
    <source>
        <dbReference type="Proteomes" id="UP000315082"/>
    </source>
</evidence>
<dbReference type="EMBL" id="CP036348">
    <property type="protein sequence ID" value="QDV71476.1"/>
    <property type="molecule type" value="Genomic_DNA"/>
</dbReference>
<gene>
    <name evidence="10" type="primary">alsT</name>
    <name evidence="10" type="ORF">Poly24_52120</name>
</gene>
<dbReference type="RefSeq" id="WP_145102039.1">
    <property type="nucleotide sequence ID" value="NZ_CP036348.1"/>
</dbReference>
<feature type="transmembrane region" description="Helical" evidence="8">
    <location>
        <begin position="333"/>
        <end position="354"/>
    </location>
</feature>
<keyword evidence="7 8" id="KW-0472">Membrane</keyword>
<keyword evidence="4 8" id="KW-1003">Cell membrane</keyword>
<dbReference type="PRINTS" id="PR00175">
    <property type="entry name" value="NAALASMPORT"/>
</dbReference>
<feature type="transmembrane region" description="Helical" evidence="8">
    <location>
        <begin position="296"/>
        <end position="313"/>
    </location>
</feature>
<feature type="transmembrane region" description="Helical" evidence="8">
    <location>
        <begin position="522"/>
        <end position="540"/>
    </location>
</feature>
<dbReference type="OrthoDB" id="9804874at2"/>
<feature type="transmembrane region" description="Helical" evidence="8">
    <location>
        <begin position="221"/>
        <end position="247"/>
    </location>
</feature>
<feature type="transmembrane region" description="Helical" evidence="8">
    <location>
        <begin position="91"/>
        <end position="112"/>
    </location>
</feature>
<name>A0A518K104_9BACT</name>
<evidence type="ECO:0000256" key="6">
    <source>
        <dbReference type="ARBA" id="ARBA00022989"/>
    </source>
</evidence>
<proteinExistence type="inferred from homology"/>
<dbReference type="AlphaFoldDB" id="A0A518K104"/>
<protein>
    <submittedName>
        <fullName evidence="10">Amino-acid carrier protein AlsT</fullName>
    </submittedName>
</protein>
<dbReference type="Pfam" id="PF01235">
    <property type="entry name" value="Na_Ala_symp"/>
    <property type="match status" value="1"/>
</dbReference>
<keyword evidence="9" id="KW-0732">Signal</keyword>
<accession>A0A518K104</accession>
<reference evidence="10 11" key="1">
    <citation type="submission" date="2019-02" db="EMBL/GenBank/DDBJ databases">
        <title>Deep-cultivation of Planctomycetes and their phenomic and genomic characterization uncovers novel biology.</title>
        <authorList>
            <person name="Wiegand S."/>
            <person name="Jogler M."/>
            <person name="Boedeker C."/>
            <person name="Pinto D."/>
            <person name="Vollmers J."/>
            <person name="Rivas-Marin E."/>
            <person name="Kohn T."/>
            <person name="Peeters S.H."/>
            <person name="Heuer A."/>
            <person name="Rast P."/>
            <person name="Oberbeckmann S."/>
            <person name="Bunk B."/>
            <person name="Jeske O."/>
            <person name="Meyerdierks A."/>
            <person name="Storesund J.E."/>
            <person name="Kallscheuer N."/>
            <person name="Luecker S."/>
            <person name="Lage O.M."/>
            <person name="Pohl T."/>
            <person name="Merkel B.J."/>
            <person name="Hornburger P."/>
            <person name="Mueller R.-W."/>
            <person name="Bruemmer F."/>
            <person name="Labrenz M."/>
            <person name="Spormann A.M."/>
            <person name="Op den Camp H."/>
            <person name="Overmann J."/>
            <person name="Amann R."/>
            <person name="Jetten M.S.M."/>
            <person name="Mascher T."/>
            <person name="Medema M.H."/>
            <person name="Devos D.P."/>
            <person name="Kaster A.-K."/>
            <person name="Ovreas L."/>
            <person name="Rohde M."/>
            <person name="Galperin M.Y."/>
            <person name="Jogler C."/>
        </authorList>
    </citation>
    <scope>NUCLEOTIDE SEQUENCE [LARGE SCALE GENOMIC DNA]</scope>
    <source>
        <strain evidence="10 11">Poly24</strain>
    </source>
</reference>